<dbReference type="AlphaFoldDB" id="A0A3N4MF16"/>
<name>A0A3N4MF16_9BACT</name>
<proteinExistence type="predicted"/>
<evidence type="ECO:0000313" key="2">
    <source>
        <dbReference type="Proteomes" id="UP000279089"/>
    </source>
</evidence>
<dbReference type="EMBL" id="RMBX01000002">
    <property type="protein sequence ID" value="RPD42602.1"/>
    <property type="molecule type" value="Genomic_DNA"/>
</dbReference>
<dbReference type="RefSeq" id="WP_123864568.1">
    <property type="nucleotide sequence ID" value="NZ_QXZY01000003.1"/>
</dbReference>
<protein>
    <submittedName>
        <fullName evidence="1">Uncharacterized protein</fullName>
    </submittedName>
</protein>
<organism evidence="1 2">
    <name type="scientific">Chitinophaga barathri</name>
    <dbReference type="NCBI Taxonomy" id="1647451"/>
    <lineage>
        <taxon>Bacteria</taxon>
        <taxon>Pseudomonadati</taxon>
        <taxon>Bacteroidota</taxon>
        <taxon>Chitinophagia</taxon>
        <taxon>Chitinophagales</taxon>
        <taxon>Chitinophagaceae</taxon>
        <taxon>Chitinophaga</taxon>
    </lineage>
</organism>
<comment type="caution">
    <text evidence="1">The sequence shown here is derived from an EMBL/GenBank/DDBJ whole genome shotgun (WGS) entry which is preliminary data.</text>
</comment>
<gene>
    <name evidence="1" type="ORF">EG028_05375</name>
</gene>
<sequence length="105" mass="12186">MERDFPANMEFLAGLNEGQFDTLAEIMMQSNKFPMENKINIIGQMKSYQLFHERCKNQSIDIKEVLVPDQIAYLNPVSFILKNRITNMVSLPSSDMHNLLKSWGF</sequence>
<evidence type="ECO:0000313" key="1">
    <source>
        <dbReference type="EMBL" id="RPD42602.1"/>
    </source>
</evidence>
<keyword evidence="2" id="KW-1185">Reference proteome</keyword>
<dbReference type="Proteomes" id="UP000279089">
    <property type="component" value="Unassembled WGS sequence"/>
</dbReference>
<reference evidence="2" key="1">
    <citation type="submission" date="2018-11" db="EMBL/GenBank/DDBJ databases">
        <title>Chitinophaga lutea sp.nov., isolate from arsenic contaminated soil.</title>
        <authorList>
            <person name="Zong Y."/>
        </authorList>
    </citation>
    <scope>NUCLEOTIDE SEQUENCE [LARGE SCALE GENOMIC DNA]</scope>
    <source>
        <strain evidence="2">YLT18</strain>
    </source>
</reference>
<accession>A0A3N4MF16</accession>